<dbReference type="EMBL" id="CP101989">
    <property type="protein sequence ID" value="UUI63479.1"/>
    <property type="molecule type" value="Genomic_DNA"/>
</dbReference>
<evidence type="ECO:0000313" key="5">
    <source>
        <dbReference type="EMBL" id="UUI63479.1"/>
    </source>
</evidence>
<keyword evidence="5" id="KW-0456">Lyase</keyword>
<organism evidence="5 6">
    <name type="scientific">Cellulomonas wangsupingiae</name>
    <dbReference type="NCBI Taxonomy" id="2968085"/>
    <lineage>
        <taxon>Bacteria</taxon>
        <taxon>Bacillati</taxon>
        <taxon>Actinomycetota</taxon>
        <taxon>Actinomycetes</taxon>
        <taxon>Micrococcales</taxon>
        <taxon>Cellulomonadaceae</taxon>
        <taxon>Cellulomonas</taxon>
    </lineage>
</organism>
<evidence type="ECO:0000259" key="4">
    <source>
        <dbReference type="Pfam" id="PF01212"/>
    </source>
</evidence>
<reference evidence="5 6" key="1">
    <citation type="submission" date="2022-07" db="EMBL/GenBank/DDBJ databases">
        <title>Novel species in genus cellulomonas.</title>
        <authorList>
            <person name="Ye L."/>
        </authorList>
    </citation>
    <scope>NUCLEOTIDE SEQUENCE [LARGE SCALE GENOMIC DNA]</scope>
    <source>
        <strain evidence="6">zg-Y908</strain>
    </source>
</reference>
<dbReference type="InterPro" id="IPR001597">
    <property type="entry name" value="ArAA_b-elim_lyase/Thr_aldolase"/>
</dbReference>
<dbReference type="RefSeq" id="WP_227563025.1">
    <property type="nucleotide sequence ID" value="NZ_CP101989.1"/>
</dbReference>
<dbReference type="PANTHER" id="PTHR48097">
    <property type="entry name" value="L-THREONINE ALDOLASE-RELATED"/>
    <property type="match status" value="1"/>
</dbReference>
<evidence type="ECO:0000313" key="6">
    <source>
        <dbReference type="Proteomes" id="UP001317322"/>
    </source>
</evidence>
<dbReference type="InterPro" id="IPR015421">
    <property type="entry name" value="PyrdxlP-dep_Trfase_major"/>
</dbReference>
<dbReference type="Gene3D" id="3.90.1150.10">
    <property type="entry name" value="Aspartate Aminotransferase, domain 1"/>
    <property type="match status" value="1"/>
</dbReference>
<dbReference type="PANTHER" id="PTHR48097:SF5">
    <property type="entry name" value="LOW SPECIFICITY L-THREONINE ALDOLASE"/>
    <property type="match status" value="1"/>
</dbReference>
<evidence type="ECO:0000256" key="3">
    <source>
        <dbReference type="ARBA" id="ARBA00022898"/>
    </source>
</evidence>
<name>A0ABY5JZS1_9CELL</name>
<comment type="cofactor">
    <cofactor evidence="1">
        <name>pyridoxal 5'-phosphate</name>
        <dbReference type="ChEBI" id="CHEBI:597326"/>
    </cofactor>
</comment>
<protein>
    <submittedName>
        <fullName evidence="5">Beta-eliminating lyase-related protein</fullName>
    </submittedName>
</protein>
<sequence>MTDPQPTAVRHFASDNYAGVHPEVLAAVAAANVGHVPAYGDDPWTERLQEVVRDQLGDGATAYPVINGTGANVVALQAMLPRWGAVVCTDVAHVNTDENGAPERVGGLKLLTVPAPDGRLTPELVARQARGFGDVHRAQPGVVSLTQATELGTVYTPDAVRELCDQAHALGMRVHMDGSRLANAAAHLDLPLRALTTDCGVDVLSLGGTKNGLLLGEAVVVLDPAAVDGVEYLRKADMQLASKMRFVSAQLVALYEGDLWLRSARRANAMAARLRAGLDALGLDITLPTEANGVFVRLPPQVAAELRRRWRFYDWDVSDGTVRLMCAFDTTEQDVDDLLEALRTAGA</sequence>
<dbReference type="Pfam" id="PF01212">
    <property type="entry name" value="Beta_elim_lyase"/>
    <property type="match status" value="1"/>
</dbReference>
<keyword evidence="3" id="KW-0663">Pyridoxal phosphate</keyword>
<evidence type="ECO:0000256" key="2">
    <source>
        <dbReference type="ARBA" id="ARBA00006966"/>
    </source>
</evidence>
<gene>
    <name evidence="5" type="ORF">NP075_09895</name>
</gene>
<accession>A0ABY5JZS1</accession>
<dbReference type="GO" id="GO:0016829">
    <property type="term" value="F:lyase activity"/>
    <property type="evidence" value="ECO:0007669"/>
    <property type="project" value="UniProtKB-KW"/>
</dbReference>
<comment type="similarity">
    <text evidence="2">Belongs to the threonine aldolase family.</text>
</comment>
<dbReference type="SUPFAM" id="SSF53383">
    <property type="entry name" value="PLP-dependent transferases"/>
    <property type="match status" value="1"/>
</dbReference>
<dbReference type="Gene3D" id="3.40.640.10">
    <property type="entry name" value="Type I PLP-dependent aspartate aminotransferase-like (Major domain)"/>
    <property type="match status" value="1"/>
</dbReference>
<proteinExistence type="inferred from homology"/>
<dbReference type="InterPro" id="IPR015424">
    <property type="entry name" value="PyrdxlP-dep_Trfase"/>
</dbReference>
<evidence type="ECO:0000256" key="1">
    <source>
        <dbReference type="ARBA" id="ARBA00001933"/>
    </source>
</evidence>
<feature type="domain" description="Aromatic amino acid beta-eliminating lyase/threonine aldolase" evidence="4">
    <location>
        <begin position="12"/>
        <end position="297"/>
    </location>
</feature>
<dbReference type="InterPro" id="IPR015422">
    <property type="entry name" value="PyrdxlP-dep_Trfase_small"/>
</dbReference>
<keyword evidence="6" id="KW-1185">Reference proteome</keyword>
<dbReference type="Proteomes" id="UP001317322">
    <property type="component" value="Chromosome"/>
</dbReference>